<evidence type="ECO:0000256" key="1">
    <source>
        <dbReference type="SAM" id="SignalP"/>
    </source>
</evidence>
<sequence length="120" mass="13746">IHPSDTSLLTSMLPLLVGGLKVLAHERRGRYVDNATRTWMEDALDMNEEEMGVRMFEDMACKDATSRHVSVRGAALRRLKLWFLEKDPTESFAGLERVLVGDGQVRWTSHVNAQRIQRHE</sequence>
<name>A0A9X8ED74_APHAT</name>
<reference evidence="2 3" key="1">
    <citation type="journal article" date="2018" name="J. Invertebr. Pathol.">
        <title>New genotyping method for the causative agent of crayfish plague (Aphanomyces astaci) based on whole genome data.</title>
        <authorList>
            <person name="Minardi D."/>
            <person name="Studholme D.J."/>
            <person name="van der Giezen M."/>
            <person name="Pretto T."/>
            <person name="Oidtmann B."/>
        </authorList>
    </citation>
    <scope>NUCLEOTIDE SEQUENCE [LARGE SCALE GENOMIC DNA]</scope>
    <source>
        <strain evidence="2 3">KB13</strain>
    </source>
</reference>
<organism evidence="2 3">
    <name type="scientific">Aphanomyces astaci</name>
    <name type="common">Crayfish plague agent</name>
    <dbReference type="NCBI Taxonomy" id="112090"/>
    <lineage>
        <taxon>Eukaryota</taxon>
        <taxon>Sar</taxon>
        <taxon>Stramenopiles</taxon>
        <taxon>Oomycota</taxon>
        <taxon>Saprolegniomycetes</taxon>
        <taxon>Saprolegniales</taxon>
        <taxon>Verrucalvaceae</taxon>
        <taxon>Aphanomyces</taxon>
    </lineage>
</organism>
<dbReference type="Proteomes" id="UP000275652">
    <property type="component" value="Unassembled WGS sequence"/>
</dbReference>
<comment type="caution">
    <text evidence="2">The sequence shown here is derived from an EMBL/GenBank/DDBJ whole genome shotgun (WGS) entry which is preliminary data.</text>
</comment>
<evidence type="ECO:0000313" key="3">
    <source>
        <dbReference type="Proteomes" id="UP000275652"/>
    </source>
</evidence>
<dbReference type="AlphaFoldDB" id="A0A9X8ED74"/>
<protein>
    <submittedName>
        <fullName evidence="2">Uncharacterized protein</fullName>
    </submittedName>
</protein>
<accession>A0A9X8ED74</accession>
<feature type="chain" id="PRO_5040955776" evidence="1">
    <location>
        <begin position="25"/>
        <end position="120"/>
    </location>
</feature>
<evidence type="ECO:0000313" key="2">
    <source>
        <dbReference type="EMBL" id="RLO13867.1"/>
    </source>
</evidence>
<keyword evidence="1" id="KW-0732">Signal</keyword>
<proteinExistence type="predicted"/>
<feature type="non-terminal residue" evidence="2">
    <location>
        <position position="1"/>
    </location>
</feature>
<dbReference type="EMBL" id="QUTI01002076">
    <property type="protein sequence ID" value="RLO13867.1"/>
    <property type="molecule type" value="Genomic_DNA"/>
</dbReference>
<feature type="signal peptide" evidence="1">
    <location>
        <begin position="1"/>
        <end position="24"/>
    </location>
</feature>
<gene>
    <name evidence="2" type="ORF">DYB28_014604</name>
</gene>